<dbReference type="PANTHER" id="PTHR36688:SF2">
    <property type="entry name" value="ENDONUCLEASE_EXONUCLEASE_PHOSPHATASE DOMAIN-CONTAINING PROTEIN"/>
    <property type="match status" value="1"/>
</dbReference>
<sequence>MNQSHSDTYTASSVAQDNQGRVQDLGRGSCPINRLQSPTSRDRLKNLRILQCNINGISLTASRIKLDQILELADAHQVSVSALQETKLQAKHLLKVKGYNIVRQDRPSSGGGLVFLIRDVYYQKIPNPDPQNICLESLGVRILSRNQNVNIINLYHTPNNQRFNVEEFENYFGESTVILGDLNAKHATWGCATTNARGQELEDLANDKGFLFLNDGTHTYRSLSYNTTDVLDLTLISPDIFPYSSWRVLDHIGSDHSPILTEINFKIRTLRTTNLSWNFGKANWNNFESILNERLSQSPLTEDLEREWAYFKDSIFIAAKRTIPRGKGKKRGKDFTNSPHNSETIQKLLADKDQLLRNYAQRADDETRIQINKINADIIRSYIDIKRRRWEQLCSNLDYKTPNSRLWKLAKALDRAQPQEENSNSITKSNGSLTIDDQEAAEELGKFYSNESRVTFGREDKKVGILDRNLVKTCCHVSTSNQVFSDYFTTSELMYAIQQMDNNKSPGPDGIHGKFLENIGPHGRERLLYIFNLSWKVGVLPKQWKTAVIIPVRKPNKEANSLGSYRPIALTCIPCKLMERIILRRITHHLMELNLIPEEQYGFRRGHSTIDQILYFAQSVRDAHNLKPTKHTISVFLDLTKAFDKVWKNKLLVKCHDEFNIRGRVLPWISNFLNDRSYQGIPQGSVLSPTLFSLFVAGMEKMVSSCNIGLFADDVVIWKNDKDVIKIENSLNENMVAIQSFAEVHKLNFNPAKSFTCIFTTNRHMFNLQPKIYLKGNLLETTKSPTYLGFTLDTEINCGKHIAKLVEKGRKRLQLLKFISGRDWGANSGTLRMTYTALIRPVLEYGYQVYQVASQTNLNKLEKVQLSAARIITGLRSCCPKAIVLYEADLQPLSMRIRTNSAKYIAKLQSLGSFNELRNLFFSGQATRD</sequence>
<dbReference type="InterPro" id="IPR000477">
    <property type="entry name" value="RT_dom"/>
</dbReference>
<evidence type="ECO:0000259" key="2">
    <source>
        <dbReference type="PROSITE" id="PS50878"/>
    </source>
</evidence>
<feature type="compositionally biased region" description="Polar residues" evidence="1">
    <location>
        <begin position="1"/>
        <end position="21"/>
    </location>
</feature>
<keyword evidence="3" id="KW-0548">Nucleotidyltransferase</keyword>
<dbReference type="InterPro" id="IPR005135">
    <property type="entry name" value="Endo/exonuclease/phosphatase"/>
</dbReference>
<dbReference type="Gene3D" id="3.60.10.10">
    <property type="entry name" value="Endonuclease/exonuclease/phosphatase"/>
    <property type="match status" value="1"/>
</dbReference>
<comment type="caution">
    <text evidence="3">The sequence shown here is derived from an EMBL/GenBank/DDBJ whole genome shotgun (WGS) entry which is preliminary data.</text>
</comment>
<dbReference type="PROSITE" id="PS50878">
    <property type="entry name" value="RT_POL"/>
    <property type="match status" value="1"/>
</dbReference>
<name>A0A4Y2USF5_ARAVE</name>
<dbReference type="InterPro" id="IPR036691">
    <property type="entry name" value="Endo/exonu/phosph_ase_sf"/>
</dbReference>
<dbReference type="AlphaFoldDB" id="A0A4Y2USF5"/>
<dbReference type="OrthoDB" id="6435191at2759"/>
<gene>
    <name evidence="3" type="primary">RTase_323</name>
    <name evidence="3" type="ORF">AVEN_2655_1</name>
</gene>
<feature type="region of interest" description="Disordered" evidence="1">
    <location>
        <begin position="1"/>
        <end position="37"/>
    </location>
</feature>
<dbReference type="EMBL" id="BGPR01038593">
    <property type="protein sequence ID" value="GBO14470.1"/>
    <property type="molecule type" value="Genomic_DNA"/>
</dbReference>
<dbReference type="Proteomes" id="UP000499080">
    <property type="component" value="Unassembled WGS sequence"/>
</dbReference>
<keyword evidence="4" id="KW-1185">Reference proteome</keyword>
<dbReference type="Pfam" id="PF00078">
    <property type="entry name" value="RVT_1"/>
    <property type="match status" value="1"/>
</dbReference>
<feature type="domain" description="Reverse transcriptase" evidence="2">
    <location>
        <begin position="533"/>
        <end position="792"/>
    </location>
</feature>
<dbReference type="SUPFAM" id="SSF56219">
    <property type="entry name" value="DNase I-like"/>
    <property type="match status" value="1"/>
</dbReference>
<evidence type="ECO:0000313" key="3">
    <source>
        <dbReference type="EMBL" id="GBO14470.1"/>
    </source>
</evidence>
<organism evidence="3 4">
    <name type="scientific">Araneus ventricosus</name>
    <name type="common">Orbweaver spider</name>
    <name type="synonym">Epeira ventricosa</name>
    <dbReference type="NCBI Taxonomy" id="182803"/>
    <lineage>
        <taxon>Eukaryota</taxon>
        <taxon>Metazoa</taxon>
        <taxon>Ecdysozoa</taxon>
        <taxon>Arthropoda</taxon>
        <taxon>Chelicerata</taxon>
        <taxon>Arachnida</taxon>
        <taxon>Araneae</taxon>
        <taxon>Araneomorphae</taxon>
        <taxon>Entelegynae</taxon>
        <taxon>Araneoidea</taxon>
        <taxon>Araneidae</taxon>
        <taxon>Araneus</taxon>
    </lineage>
</organism>
<dbReference type="GO" id="GO:0003964">
    <property type="term" value="F:RNA-directed DNA polymerase activity"/>
    <property type="evidence" value="ECO:0007669"/>
    <property type="project" value="UniProtKB-KW"/>
</dbReference>
<reference evidence="3 4" key="1">
    <citation type="journal article" date="2019" name="Sci. Rep.">
        <title>Orb-weaving spider Araneus ventricosus genome elucidates the spidroin gene catalogue.</title>
        <authorList>
            <person name="Kono N."/>
            <person name="Nakamura H."/>
            <person name="Ohtoshi R."/>
            <person name="Moran D.A.P."/>
            <person name="Shinohara A."/>
            <person name="Yoshida Y."/>
            <person name="Fujiwara M."/>
            <person name="Mori M."/>
            <person name="Tomita M."/>
            <person name="Arakawa K."/>
        </authorList>
    </citation>
    <scope>NUCLEOTIDE SEQUENCE [LARGE SCALE GENOMIC DNA]</scope>
</reference>
<dbReference type="CDD" id="cd01650">
    <property type="entry name" value="RT_nLTR_like"/>
    <property type="match status" value="1"/>
</dbReference>
<dbReference type="Pfam" id="PF14529">
    <property type="entry name" value="Exo_endo_phos_2"/>
    <property type="match status" value="1"/>
</dbReference>
<dbReference type="InterPro" id="IPR052560">
    <property type="entry name" value="RdDP_mobile_element"/>
</dbReference>
<keyword evidence="3" id="KW-0695">RNA-directed DNA polymerase</keyword>
<keyword evidence="3" id="KW-0808">Transferase</keyword>
<accession>A0A4Y2USF5</accession>
<proteinExistence type="predicted"/>
<evidence type="ECO:0000313" key="4">
    <source>
        <dbReference type="Proteomes" id="UP000499080"/>
    </source>
</evidence>
<protein>
    <submittedName>
        <fullName evidence="3">Putative RNA-directed DNA polymerase from transposon BS</fullName>
    </submittedName>
</protein>
<evidence type="ECO:0000256" key="1">
    <source>
        <dbReference type="SAM" id="MobiDB-lite"/>
    </source>
</evidence>
<dbReference type="PANTHER" id="PTHR36688">
    <property type="entry name" value="ENDO/EXONUCLEASE/PHOSPHATASE DOMAIN-CONTAINING PROTEIN"/>
    <property type="match status" value="1"/>
</dbReference>
<dbReference type="InterPro" id="IPR043502">
    <property type="entry name" value="DNA/RNA_pol_sf"/>
</dbReference>
<dbReference type="SUPFAM" id="SSF56672">
    <property type="entry name" value="DNA/RNA polymerases"/>
    <property type="match status" value="1"/>
</dbReference>